<comment type="caution">
    <text evidence="2">The sequence shown here is derived from an EMBL/GenBank/DDBJ whole genome shotgun (WGS) entry which is preliminary data.</text>
</comment>
<dbReference type="Proteomes" id="UP001279734">
    <property type="component" value="Unassembled WGS sequence"/>
</dbReference>
<reference evidence="2" key="1">
    <citation type="submission" date="2023-05" db="EMBL/GenBank/DDBJ databases">
        <title>Nepenthes gracilis genome sequencing.</title>
        <authorList>
            <person name="Fukushima K."/>
        </authorList>
    </citation>
    <scope>NUCLEOTIDE SEQUENCE</scope>
    <source>
        <strain evidence="2">SING2019-196</strain>
    </source>
</reference>
<protein>
    <submittedName>
        <fullName evidence="2">Uncharacterized protein</fullName>
    </submittedName>
</protein>
<keyword evidence="3" id="KW-1185">Reference proteome</keyword>
<dbReference type="EMBL" id="BSYO01000033">
    <property type="protein sequence ID" value="GMH27942.1"/>
    <property type="molecule type" value="Genomic_DNA"/>
</dbReference>
<evidence type="ECO:0000256" key="1">
    <source>
        <dbReference type="SAM" id="SignalP"/>
    </source>
</evidence>
<organism evidence="2 3">
    <name type="scientific">Nepenthes gracilis</name>
    <name type="common">Slender pitcher plant</name>
    <dbReference type="NCBI Taxonomy" id="150966"/>
    <lineage>
        <taxon>Eukaryota</taxon>
        <taxon>Viridiplantae</taxon>
        <taxon>Streptophyta</taxon>
        <taxon>Embryophyta</taxon>
        <taxon>Tracheophyta</taxon>
        <taxon>Spermatophyta</taxon>
        <taxon>Magnoliopsida</taxon>
        <taxon>eudicotyledons</taxon>
        <taxon>Gunneridae</taxon>
        <taxon>Pentapetalae</taxon>
        <taxon>Caryophyllales</taxon>
        <taxon>Nepenthaceae</taxon>
        <taxon>Nepenthes</taxon>
    </lineage>
</organism>
<dbReference type="AlphaFoldDB" id="A0AAD3Y3B3"/>
<sequence>MRLAFLVLIFLLPIIYESKRSLRGPCNRKILAGKSTLPRSDLLETEGEEIRERGKKSLHKSFCRLTDSVRKWLPISGLPLTTNSFWTLKRLMWYIRLTENAE</sequence>
<feature type="signal peptide" evidence="1">
    <location>
        <begin position="1"/>
        <end position="18"/>
    </location>
</feature>
<name>A0AAD3Y3B3_NEPGR</name>
<evidence type="ECO:0000313" key="3">
    <source>
        <dbReference type="Proteomes" id="UP001279734"/>
    </source>
</evidence>
<evidence type="ECO:0000313" key="2">
    <source>
        <dbReference type="EMBL" id="GMH27942.1"/>
    </source>
</evidence>
<gene>
    <name evidence="2" type="ORF">Nepgr_029785</name>
</gene>
<proteinExistence type="predicted"/>
<keyword evidence="1" id="KW-0732">Signal</keyword>
<feature type="chain" id="PRO_5041925846" evidence="1">
    <location>
        <begin position="19"/>
        <end position="102"/>
    </location>
</feature>
<accession>A0AAD3Y3B3</accession>